<comment type="catalytic activity">
    <reaction evidence="12">
        <text>ATP + H2O = ADP + phosphate + H(+)</text>
        <dbReference type="Rhea" id="RHEA:13065"/>
        <dbReference type="ChEBI" id="CHEBI:15377"/>
        <dbReference type="ChEBI" id="CHEBI:15378"/>
        <dbReference type="ChEBI" id="CHEBI:30616"/>
        <dbReference type="ChEBI" id="CHEBI:43474"/>
        <dbReference type="ChEBI" id="CHEBI:456216"/>
    </reaction>
</comment>
<feature type="binding site" evidence="12">
    <location>
        <begin position="356"/>
        <end position="363"/>
    </location>
    <ligand>
        <name>ATP</name>
        <dbReference type="ChEBI" id="CHEBI:30616"/>
        <label>2</label>
    </ligand>
</feature>
<evidence type="ECO:0000256" key="3">
    <source>
        <dbReference type="ARBA" id="ARBA00022555"/>
    </source>
</evidence>
<organism evidence="15 16">
    <name type="scientific">Canibacter oris</name>
    <dbReference type="NCBI Taxonomy" id="1365628"/>
    <lineage>
        <taxon>Bacteria</taxon>
        <taxon>Bacillati</taxon>
        <taxon>Actinomycetota</taxon>
        <taxon>Actinomycetes</taxon>
        <taxon>Micrococcales</taxon>
        <taxon>Microbacteriaceae</taxon>
        <taxon>Canibacter</taxon>
    </lineage>
</organism>
<dbReference type="FunFam" id="3.40.50.300:FF:000183">
    <property type="entry name" value="ABC transporter ATP-binding protein yjjK"/>
    <property type="match status" value="1"/>
</dbReference>
<evidence type="ECO:0000256" key="1">
    <source>
        <dbReference type="ARBA" id="ARBA00005868"/>
    </source>
</evidence>
<comment type="similarity">
    <text evidence="1 12">Belongs to the ABC transporter superfamily. ABCF family. Translational throttle EttA subfamily.</text>
</comment>
<evidence type="ECO:0000256" key="5">
    <source>
        <dbReference type="ARBA" id="ARBA00022737"/>
    </source>
</evidence>
<proteinExistence type="inferred from homology"/>
<comment type="caution">
    <text evidence="12">Lacks conserved residue(s) required for the propagation of feature annotation.</text>
</comment>
<keyword evidence="10 12" id="KW-0694">RNA-binding</keyword>
<dbReference type="PANTHER" id="PTHR43858">
    <property type="entry name" value="ENERGY-DEPENDENT TRANSLATIONAL THROTTLE PROTEIN ETTA"/>
    <property type="match status" value="1"/>
</dbReference>
<comment type="domain">
    <text evidence="12">The arm domain is inserted in the first ABC transporter domain. Probably contacts ribosomal protein L1.</text>
</comment>
<dbReference type="HAMAP" id="MF_00847">
    <property type="entry name" value="EttA"/>
    <property type="match status" value="1"/>
</dbReference>
<dbReference type="CDD" id="cd03221">
    <property type="entry name" value="ABCF_EF-3"/>
    <property type="match status" value="2"/>
</dbReference>
<dbReference type="InterPro" id="IPR032781">
    <property type="entry name" value="ABC_tran_Xtn"/>
</dbReference>
<evidence type="ECO:0000313" key="16">
    <source>
        <dbReference type="Proteomes" id="UP000571183"/>
    </source>
</evidence>
<keyword evidence="3 12" id="KW-0820">tRNA-binding</keyword>
<feature type="region of interest" description="Arm" evidence="12">
    <location>
        <begin position="94"/>
        <end position="138"/>
    </location>
</feature>
<name>A0A840DRZ8_9MICO</name>
<keyword evidence="16" id="KW-1185">Reference proteome</keyword>
<dbReference type="GO" id="GO:0016887">
    <property type="term" value="F:ATP hydrolysis activity"/>
    <property type="evidence" value="ECO:0007669"/>
    <property type="project" value="UniProtKB-UniRule"/>
</dbReference>
<evidence type="ECO:0000256" key="2">
    <source>
        <dbReference type="ARBA" id="ARBA00022490"/>
    </source>
</evidence>
<dbReference type="PROSITE" id="PS50893">
    <property type="entry name" value="ABC_TRANSPORTER_2"/>
    <property type="match status" value="2"/>
</dbReference>
<dbReference type="InterPro" id="IPR003439">
    <property type="entry name" value="ABC_transporter-like_ATP-bd"/>
</dbReference>
<evidence type="ECO:0000256" key="11">
    <source>
        <dbReference type="ARBA" id="ARBA00022917"/>
    </source>
</evidence>
<dbReference type="Pfam" id="PF12848">
    <property type="entry name" value="ABC_tran_Xtn"/>
    <property type="match status" value="1"/>
</dbReference>
<keyword evidence="13" id="KW-0175">Coiled coil</keyword>
<keyword evidence="8 12" id="KW-0067">ATP-binding</keyword>
<feature type="domain" description="ABC transporter" evidence="14">
    <location>
        <begin position="6"/>
        <end position="258"/>
    </location>
</feature>
<evidence type="ECO:0000256" key="10">
    <source>
        <dbReference type="ARBA" id="ARBA00022884"/>
    </source>
</evidence>
<dbReference type="EC" id="3.6.1.-" evidence="12"/>
<dbReference type="Proteomes" id="UP000571183">
    <property type="component" value="Unassembled WGS sequence"/>
</dbReference>
<dbReference type="GO" id="GO:0043022">
    <property type="term" value="F:ribosome binding"/>
    <property type="evidence" value="ECO:0007669"/>
    <property type="project" value="UniProtKB-UniRule"/>
</dbReference>
<comment type="function">
    <text evidence="12">A translation factor that gates the progression of the 70S ribosomal initiation complex (IC, containing tRNA(fMet) in the P-site) into the translation elongation cycle by using a mechanism sensitive to the ATP/ADP ratio. Binds to the 70S ribosome E-site where it modulates the state of the translating ribosome during subunit translocation. ATP hydrolysis probably frees it from the ribosome, which can enter the elongation phase.</text>
</comment>
<dbReference type="GO" id="GO:0005524">
    <property type="term" value="F:ATP binding"/>
    <property type="evidence" value="ECO:0007669"/>
    <property type="project" value="UniProtKB-UniRule"/>
</dbReference>
<dbReference type="GO" id="GO:0019843">
    <property type="term" value="F:rRNA binding"/>
    <property type="evidence" value="ECO:0007669"/>
    <property type="project" value="UniProtKB-UniRule"/>
</dbReference>
<dbReference type="SUPFAM" id="SSF52540">
    <property type="entry name" value="P-loop containing nucleoside triphosphate hydrolases"/>
    <property type="match status" value="2"/>
</dbReference>
<dbReference type="InterPro" id="IPR022374">
    <property type="entry name" value="EttA"/>
</dbReference>
<dbReference type="GO" id="GO:0006412">
    <property type="term" value="P:translation"/>
    <property type="evidence" value="ECO:0007669"/>
    <property type="project" value="UniProtKB-KW"/>
</dbReference>
<keyword evidence="4 12" id="KW-0699">rRNA-binding</keyword>
<dbReference type="Pfam" id="PF00005">
    <property type="entry name" value="ABC_tran"/>
    <property type="match status" value="2"/>
</dbReference>
<accession>A0A840DRZ8</accession>
<keyword evidence="9 12" id="KW-0810">Translation regulation</keyword>
<dbReference type="GO" id="GO:0005737">
    <property type="term" value="C:cytoplasm"/>
    <property type="evidence" value="ECO:0007669"/>
    <property type="project" value="UniProtKB-SubCell"/>
</dbReference>
<dbReference type="NCBIfam" id="NF008775">
    <property type="entry name" value="PRK11819.1"/>
    <property type="match status" value="1"/>
</dbReference>
<protein>
    <recommendedName>
        <fullName evidence="12">Energy-dependent translational throttle protein EttA</fullName>
        <ecNumber evidence="12">3.6.1.-</ecNumber>
    </recommendedName>
    <alternativeName>
        <fullName evidence="12">Translational regulatory factor EttA</fullName>
    </alternativeName>
</protein>
<dbReference type="InterPro" id="IPR017871">
    <property type="entry name" value="ABC_transporter-like_CS"/>
</dbReference>
<dbReference type="AlphaFoldDB" id="A0A840DRZ8"/>
<reference evidence="15" key="1">
    <citation type="submission" date="2020-08" db="EMBL/GenBank/DDBJ databases">
        <title>Sequencing the genomes of 1000 actinobacteria strains.</title>
        <authorList>
            <person name="Klenk H.-P."/>
        </authorList>
    </citation>
    <scope>NUCLEOTIDE SEQUENCE [LARGE SCALE GENOMIC DNA]</scope>
    <source>
        <strain evidence="15">DSM 27064</strain>
    </source>
</reference>
<keyword evidence="11 12" id="KW-0648">Protein biosynthesis</keyword>
<keyword evidence="5 12" id="KW-0677">Repeat</keyword>
<dbReference type="RefSeq" id="WP_124823861.1">
    <property type="nucleotide sequence ID" value="NZ_JACIFD010000012.1"/>
</dbReference>
<comment type="subcellular location">
    <subcellularLocation>
        <location evidence="12">Cytoplasm</location>
    </subcellularLocation>
    <text evidence="12">Associates with ribosomes and polysomes.</text>
</comment>
<keyword evidence="7 12" id="KW-0378">Hydrolase</keyword>
<evidence type="ECO:0000256" key="6">
    <source>
        <dbReference type="ARBA" id="ARBA00022741"/>
    </source>
</evidence>
<dbReference type="SMART" id="SM00382">
    <property type="entry name" value="AAA"/>
    <property type="match status" value="2"/>
</dbReference>
<feature type="domain" description="ABC transporter" evidence="14">
    <location>
        <begin position="324"/>
        <end position="541"/>
    </location>
</feature>
<evidence type="ECO:0000259" key="14">
    <source>
        <dbReference type="PROSITE" id="PS50893"/>
    </source>
</evidence>
<evidence type="ECO:0000256" key="9">
    <source>
        <dbReference type="ARBA" id="ARBA00022845"/>
    </source>
</evidence>
<dbReference type="InterPro" id="IPR003593">
    <property type="entry name" value="AAA+_ATPase"/>
</dbReference>
<feature type="binding site" evidence="12">
    <location>
        <begin position="38"/>
        <end position="45"/>
    </location>
    <ligand>
        <name>ATP</name>
        <dbReference type="ChEBI" id="CHEBI:30616"/>
        <label>1</label>
    </ligand>
</feature>
<comment type="domain">
    <text evidence="12">The P-site tRNA interaction motif (PtIM domain) probably interacts with the P-site tRNA(fMet) as well as the 23S rRNA.</text>
</comment>
<comment type="caution">
    <text evidence="15">The sequence shown here is derived from an EMBL/GenBank/DDBJ whole genome shotgun (WGS) entry which is preliminary data.</text>
</comment>
<dbReference type="NCBIfam" id="TIGR03719">
    <property type="entry name" value="ABC_ABC_ChvD"/>
    <property type="match status" value="1"/>
</dbReference>
<evidence type="ECO:0000256" key="4">
    <source>
        <dbReference type="ARBA" id="ARBA00022730"/>
    </source>
</evidence>
<evidence type="ECO:0000256" key="8">
    <source>
        <dbReference type="ARBA" id="ARBA00022840"/>
    </source>
</evidence>
<dbReference type="EMBL" id="JACIFD010000012">
    <property type="protein sequence ID" value="MBB4071916.1"/>
    <property type="molecule type" value="Genomic_DNA"/>
</dbReference>
<evidence type="ECO:0000256" key="7">
    <source>
        <dbReference type="ARBA" id="ARBA00022801"/>
    </source>
</evidence>
<evidence type="ECO:0000256" key="13">
    <source>
        <dbReference type="SAM" id="Coils"/>
    </source>
</evidence>
<evidence type="ECO:0000313" key="15">
    <source>
        <dbReference type="EMBL" id="MBB4071916.1"/>
    </source>
</evidence>
<evidence type="ECO:0000256" key="12">
    <source>
        <dbReference type="HAMAP-Rule" id="MF_00847"/>
    </source>
</evidence>
<dbReference type="InterPro" id="IPR027417">
    <property type="entry name" value="P-loop_NTPase"/>
</dbReference>
<feature type="coiled-coil region" evidence="13">
    <location>
        <begin position="79"/>
        <end position="106"/>
    </location>
</feature>
<dbReference type="GO" id="GO:0000049">
    <property type="term" value="F:tRNA binding"/>
    <property type="evidence" value="ECO:0007669"/>
    <property type="project" value="UniProtKB-UniRule"/>
</dbReference>
<gene>
    <name evidence="12" type="primary">ettA</name>
    <name evidence="15" type="ORF">F5897_001239</name>
</gene>
<keyword evidence="2 12" id="KW-0963">Cytoplasm</keyword>
<dbReference type="Gene3D" id="3.40.50.300">
    <property type="entry name" value="P-loop containing nucleotide triphosphate hydrolases"/>
    <property type="match status" value="2"/>
</dbReference>
<dbReference type="GO" id="GO:0045900">
    <property type="term" value="P:negative regulation of translational elongation"/>
    <property type="evidence" value="ECO:0007669"/>
    <property type="project" value="UniProtKB-UniRule"/>
</dbReference>
<dbReference type="PROSITE" id="PS00211">
    <property type="entry name" value="ABC_TRANSPORTER_1"/>
    <property type="match status" value="2"/>
</dbReference>
<dbReference type="FunFam" id="3.40.50.300:FF:000011">
    <property type="entry name" value="Putative ABC transporter ATP-binding component"/>
    <property type="match status" value="1"/>
</dbReference>
<comment type="subunit">
    <text evidence="12">Monomer. Probably contacts ribosomal proteins L1, L5, L33 and S7, the 16S and 23S rRNA and the P-site containing tRNA(fMet).</text>
</comment>
<keyword evidence="6 12" id="KW-0547">Nucleotide-binding</keyword>
<dbReference type="PANTHER" id="PTHR43858:SF1">
    <property type="entry name" value="ABC TRANSPORTER-RELATED PROTEIN"/>
    <property type="match status" value="1"/>
</dbReference>
<sequence length="560" mass="62366">MAEYIYQMVRARKAHGDKVILDDVTMSFFPGAKIGMVGPNGAGKSTILKIMAGLDTPSNGEAMLTPGYSVGILMQEPELDEEKTVLENVQQGVADLKAKIDRFNEISMEMANPDADYDALLPEMGELQEQIDALDGWDLDNQLEQAMDALRCPPSDEVVKHLSGGEKRRVALCKLLLEKPDLLLLDEPTNHLDAESVLWLEQHLAKYHGAVIAITHDRYFLDNIAQWIAEVDRGRLYPYEGNYSTYLEKKAERLEVQGRKDAKLQKRLREELEWVRSNAKGRQAKSKARLARYEEMAAEAERTRKLDFEEIQIPPGPRLGNVVLEAKGLRKGFGDRVLIDGLDFSLPRNGIVGIIGPNGVGKSTLFKTIVGIEPLDAGELKIGETVKLSYVDQSRAGIDPQKTVWEVVSDGLDFIQVGNVEIPSRAYVSSFGFKGPDQQKPAGVLSGGERNRLNLALTLKQGGNVLLLDEPTNDLDVETLASLENALLEFPGCAVVITHDRWFLDRVATHILAYEGTAENPASWYWYEGNFEGYEKNKIERLGPDAAKPSRMTYRKLTRG</sequence>